<dbReference type="SUPFAM" id="SSF55821">
    <property type="entry name" value="YrdC/RibB"/>
    <property type="match status" value="1"/>
</dbReference>
<dbReference type="InterPro" id="IPR032677">
    <property type="entry name" value="GTP_cyclohydro_II"/>
</dbReference>
<dbReference type="NCBIfam" id="NF001591">
    <property type="entry name" value="PRK00393.1"/>
    <property type="match status" value="1"/>
</dbReference>
<evidence type="ECO:0000256" key="2">
    <source>
        <dbReference type="ARBA" id="ARBA00002284"/>
    </source>
</evidence>
<keyword evidence="6 17" id="KW-0686">Riboflavin biosynthesis</keyword>
<feature type="binding site" evidence="17">
    <location>
        <position position="276"/>
    </location>
    <ligand>
        <name>GTP</name>
        <dbReference type="ChEBI" id="CHEBI:37565"/>
    </ligand>
</feature>
<proteinExistence type="inferred from homology"/>
<comment type="catalytic activity">
    <reaction evidence="16 17">
        <text>GTP + 4 H2O = 2,5-diamino-6-hydroxy-4-(5-phosphoribosylamino)-pyrimidine + formate + 2 phosphate + 3 H(+)</text>
        <dbReference type="Rhea" id="RHEA:23704"/>
        <dbReference type="ChEBI" id="CHEBI:15377"/>
        <dbReference type="ChEBI" id="CHEBI:15378"/>
        <dbReference type="ChEBI" id="CHEBI:15740"/>
        <dbReference type="ChEBI" id="CHEBI:37565"/>
        <dbReference type="ChEBI" id="CHEBI:43474"/>
        <dbReference type="ChEBI" id="CHEBI:58614"/>
        <dbReference type="EC" id="3.5.4.25"/>
    </reaction>
</comment>
<dbReference type="NCBIfam" id="TIGR00505">
    <property type="entry name" value="ribA"/>
    <property type="match status" value="1"/>
</dbReference>
<evidence type="ECO:0000313" key="19">
    <source>
        <dbReference type="EMBL" id="MCE7010628.1"/>
    </source>
</evidence>
<keyword evidence="12 17" id="KW-0342">GTP-binding</keyword>
<keyword evidence="7 17" id="KW-0479">Metal-binding</keyword>
<dbReference type="Gene3D" id="3.90.870.10">
    <property type="entry name" value="DHBP synthase"/>
    <property type="match status" value="1"/>
</dbReference>
<dbReference type="Pfam" id="PF00926">
    <property type="entry name" value="DHBP_synthase"/>
    <property type="match status" value="1"/>
</dbReference>
<reference evidence="19 20" key="1">
    <citation type="submission" date="2021-12" db="EMBL/GenBank/DDBJ databases">
        <title>Genome sequence of Kibdelosporangium philippinense ATCC 49844.</title>
        <authorList>
            <person name="Fedorov E.A."/>
            <person name="Omeragic M."/>
            <person name="Shalygina K.F."/>
            <person name="Maclea K.S."/>
        </authorList>
    </citation>
    <scope>NUCLEOTIDE SEQUENCE [LARGE SCALE GENOMIC DNA]</scope>
    <source>
        <strain evidence="19 20">ATCC 49844</strain>
    </source>
</reference>
<feature type="binding site" evidence="17">
    <location>
        <position position="260"/>
    </location>
    <ligand>
        <name>Zn(2+)</name>
        <dbReference type="ChEBI" id="CHEBI:29105"/>
        <note>catalytic</note>
    </ligand>
</feature>
<evidence type="ECO:0000256" key="1">
    <source>
        <dbReference type="ARBA" id="ARBA00000141"/>
    </source>
</evidence>
<feature type="binding site" evidence="17">
    <location>
        <position position="356"/>
    </location>
    <ligand>
        <name>GTP</name>
        <dbReference type="ChEBI" id="CHEBI:37565"/>
    </ligand>
</feature>
<feature type="binding site" evidence="17">
    <location>
        <position position="321"/>
    </location>
    <ligand>
        <name>GTP</name>
        <dbReference type="ChEBI" id="CHEBI:37565"/>
    </ligand>
</feature>
<feature type="region of interest" description="GTP cyclohydrolase II" evidence="17">
    <location>
        <begin position="205"/>
        <end position="413"/>
    </location>
</feature>
<dbReference type="HAMAP" id="MF_00179">
    <property type="entry name" value="RibA"/>
    <property type="match status" value="1"/>
</dbReference>
<evidence type="ECO:0000256" key="3">
    <source>
        <dbReference type="ARBA" id="ARBA00004853"/>
    </source>
</evidence>
<dbReference type="Pfam" id="PF00925">
    <property type="entry name" value="GTP_cyclohydro2"/>
    <property type="match status" value="1"/>
</dbReference>
<comment type="similarity">
    <text evidence="17">In the C-terminal section; belongs to the GTP cyclohydrolase II family.</text>
</comment>
<evidence type="ECO:0000256" key="12">
    <source>
        <dbReference type="ARBA" id="ARBA00023134"/>
    </source>
</evidence>
<feature type="binding site" evidence="17">
    <location>
        <position position="33"/>
    </location>
    <ligand>
        <name>D-ribulose 5-phosphate</name>
        <dbReference type="ChEBI" id="CHEBI:58121"/>
    </ligand>
</feature>
<evidence type="ECO:0000256" key="17">
    <source>
        <dbReference type="HAMAP-Rule" id="MF_01283"/>
    </source>
</evidence>
<dbReference type="GO" id="GO:0003935">
    <property type="term" value="F:GTP cyclohydrolase II activity"/>
    <property type="evidence" value="ECO:0007669"/>
    <property type="project" value="UniProtKB-EC"/>
</dbReference>
<evidence type="ECO:0000256" key="9">
    <source>
        <dbReference type="ARBA" id="ARBA00022801"/>
    </source>
</evidence>
<feature type="binding site" evidence="17">
    <location>
        <position position="165"/>
    </location>
    <ligand>
        <name>D-ribulose 5-phosphate</name>
        <dbReference type="ChEBI" id="CHEBI:58121"/>
    </ligand>
</feature>
<comment type="function">
    <text evidence="2 17">Catalyzes the conversion of D-ribulose 5-phosphate to formate and 3,4-dihydroxy-2-butanone 4-phosphate.</text>
</comment>
<dbReference type="HAMAP" id="MF_01283">
    <property type="entry name" value="RibBA"/>
    <property type="match status" value="1"/>
</dbReference>
<dbReference type="GO" id="GO:0008686">
    <property type="term" value="F:3,4-dihydroxy-2-butanone-4-phosphate synthase activity"/>
    <property type="evidence" value="ECO:0007669"/>
    <property type="project" value="UniProtKB-EC"/>
</dbReference>
<feature type="binding site" evidence="17">
    <location>
        <position position="144"/>
    </location>
    <ligand>
        <name>Mg(2+)</name>
        <dbReference type="ChEBI" id="CHEBI:18420"/>
        <label>2</label>
    </ligand>
</feature>
<keyword evidence="10 17" id="KW-0862">Zinc</keyword>
<sequence length="413" mass="44947">MAGLNDIERAIKDIAEGRPVIVVDDEDRENEGDLIFAAEKATPELVAFMVRYTSGYICVPLTEDDCDRLDLPPMFHTNQDRRGTAYTVTVDARDGVSTGISAADRARTIRLLADPDTKPTDFSRPGHVVPLRAKEGGVLRRPGHTEAAVDLAVMAGLRPAGVLCEIVSQKDEGDMARRDELEVFAAEHDLAIISIAALIAYRRRNEKQVARVAEARIPTAHGTFRAVGYDSLLDGIEHIALVYGEIGDGTEVLVRVHSECLTGDVFGSLRCDCGPQLDAALEAVASEGRGIVLYMRGHEGRGIGLMHKLQAYQLQDGGADTVDANLALGVPADARDYGTGAQILSDLGVKTMRLLTNNPAKRVGLEGYGLTVVDRVPLSVWPNPENLRYLRTKRDRMGHELGNLEQFEGDTRQ</sequence>
<keyword evidence="11 17" id="KW-0460">Magnesium</keyword>
<dbReference type="NCBIfam" id="TIGR00506">
    <property type="entry name" value="ribB"/>
    <property type="match status" value="1"/>
</dbReference>
<evidence type="ECO:0000256" key="14">
    <source>
        <dbReference type="ARBA" id="ARBA00023239"/>
    </source>
</evidence>
<keyword evidence="15 17" id="KW-0511">Multifunctional enzyme</keyword>
<feature type="binding site" evidence="17">
    <location>
        <position position="29"/>
    </location>
    <ligand>
        <name>Mg(2+)</name>
        <dbReference type="ChEBI" id="CHEBI:18420"/>
        <label>2</label>
    </ligand>
</feature>
<comment type="cofactor">
    <cofactor evidence="17">
        <name>Zn(2+)</name>
        <dbReference type="ChEBI" id="CHEBI:29105"/>
    </cofactor>
    <text evidence="17">Binds 1 zinc ion per subunit.</text>
</comment>
<feature type="active site" description="Proton acceptor; for GTP cyclohydrolase activity" evidence="17">
    <location>
        <position position="333"/>
    </location>
</feature>
<keyword evidence="14 17" id="KW-0456">Lyase</keyword>
<keyword evidence="20" id="KW-1185">Reference proteome</keyword>
<evidence type="ECO:0000256" key="16">
    <source>
        <dbReference type="ARBA" id="ARBA00049295"/>
    </source>
</evidence>
<dbReference type="InterPro" id="IPR016299">
    <property type="entry name" value="Riboflavin_synth_RibBA"/>
</dbReference>
<evidence type="ECO:0000256" key="6">
    <source>
        <dbReference type="ARBA" id="ARBA00022619"/>
    </source>
</evidence>
<evidence type="ECO:0000256" key="10">
    <source>
        <dbReference type="ARBA" id="ARBA00022833"/>
    </source>
</evidence>
<comment type="cofactor">
    <cofactor evidence="17">
        <name>Mg(2+)</name>
        <dbReference type="ChEBI" id="CHEBI:18420"/>
    </cofactor>
    <cofactor evidence="17">
        <name>Mn(2+)</name>
        <dbReference type="ChEBI" id="CHEBI:29035"/>
    </cofactor>
    <text evidence="17">Binds 2 divalent metal cations per subunit. Magnesium or manganese.</text>
</comment>
<feature type="binding site" evidence="17">
    <location>
        <begin position="299"/>
        <end position="301"/>
    </location>
    <ligand>
        <name>GTP</name>
        <dbReference type="ChEBI" id="CHEBI:37565"/>
    </ligand>
</feature>
<feature type="binding site" evidence="17">
    <location>
        <position position="29"/>
    </location>
    <ligand>
        <name>Mg(2+)</name>
        <dbReference type="ChEBI" id="CHEBI:18420"/>
        <label>1</label>
    </ligand>
</feature>
<feature type="binding site" evidence="17">
    <location>
        <begin position="28"/>
        <end position="29"/>
    </location>
    <ligand>
        <name>D-ribulose 5-phosphate</name>
        <dbReference type="ChEBI" id="CHEBI:58121"/>
    </ligand>
</feature>
<dbReference type="HAMAP" id="MF_00180">
    <property type="entry name" value="RibB"/>
    <property type="match status" value="1"/>
</dbReference>
<dbReference type="PANTHER" id="PTHR21327">
    <property type="entry name" value="GTP CYCLOHYDROLASE II-RELATED"/>
    <property type="match status" value="1"/>
</dbReference>
<organism evidence="19 20">
    <name type="scientific">Kibdelosporangium philippinense</name>
    <dbReference type="NCBI Taxonomy" id="211113"/>
    <lineage>
        <taxon>Bacteria</taxon>
        <taxon>Bacillati</taxon>
        <taxon>Actinomycetota</taxon>
        <taxon>Actinomycetes</taxon>
        <taxon>Pseudonocardiales</taxon>
        <taxon>Pseudonocardiaceae</taxon>
        <taxon>Kibdelosporangium</taxon>
    </lineage>
</organism>
<dbReference type="EMBL" id="JAJVCN010000004">
    <property type="protein sequence ID" value="MCE7010628.1"/>
    <property type="molecule type" value="Genomic_DNA"/>
</dbReference>
<dbReference type="PANTHER" id="PTHR21327:SF18">
    <property type="entry name" value="3,4-DIHYDROXY-2-BUTANONE 4-PHOSPHATE SYNTHASE"/>
    <property type="match status" value="1"/>
</dbReference>
<dbReference type="RefSeq" id="WP_233732705.1">
    <property type="nucleotide sequence ID" value="NZ_JAJVCN010000004.1"/>
</dbReference>
<dbReference type="InterPro" id="IPR036144">
    <property type="entry name" value="RibA-like_sf"/>
</dbReference>
<gene>
    <name evidence="17" type="primary">ribBA</name>
    <name evidence="19" type="ORF">LWC34_48670</name>
</gene>
<comment type="caution">
    <text evidence="19">The sequence shown here is derived from an EMBL/GenBank/DDBJ whole genome shotgun (WGS) entry which is preliminary data.</text>
</comment>
<evidence type="ECO:0000256" key="13">
    <source>
        <dbReference type="ARBA" id="ARBA00023211"/>
    </source>
</evidence>
<feature type="active site" description="Nucleophile; for GTP cyclohydrolase activity" evidence="17">
    <location>
        <position position="335"/>
    </location>
</feature>
<evidence type="ECO:0000313" key="20">
    <source>
        <dbReference type="Proteomes" id="UP001521150"/>
    </source>
</evidence>
<dbReference type="EC" id="4.1.99.12" evidence="17"/>
<dbReference type="CDD" id="cd00641">
    <property type="entry name" value="GTP_cyclohydro2"/>
    <property type="match status" value="1"/>
</dbReference>
<dbReference type="PIRSF" id="PIRSF001259">
    <property type="entry name" value="RibA"/>
    <property type="match status" value="1"/>
</dbReference>
<protein>
    <recommendedName>
        <fullName evidence="17">Riboflavin biosynthesis protein RibBA</fullName>
    </recommendedName>
    <domain>
        <recommendedName>
            <fullName evidence="17">3,4-dihydroxy-2-butanone 4-phosphate synthase</fullName>
            <shortName evidence="17">DHBP synthase</shortName>
            <ecNumber evidence="17">4.1.99.12</ecNumber>
        </recommendedName>
    </domain>
    <domain>
        <recommendedName>
            <fullName evidence="17">GTP cyclohydrolase-2</fullName>
            <ecNumber evidence="17">3.5.4.25</ecNumber>
        </recommendedName>
        <alternativeName>
            <fullName evidence="17">GTP cyclohydrolase II</fullName>
        </alternativeName>
    </domain>
</protein>
<name>A0ABS8ZSB1_9PSEU</name>
<comment type="similarity">
    <text evidence="5 17">In the N-terminal section; belongs to the DHBP synthase family.</text>
</comment>
<evidence type="ECO:0000256" key="7">
    <source>
        <dbReference type="ARBA" id="ARBA00022723"/>
    </source>
</evidence>
<keyword evidence="8 17" id="KW-0547">Nucleotide-binding</keyword>
<dbReference type="InterPro" id="IPR017945">
    <property type="entry name" value="DHBP_synth_RibB-like_a/b_dom"/>
</dbReference>
<feature type="region of interest" description="DHBP synthase" evidence="17">
    <location>
        <begin position="1"/>
        <end position="204"/>
    </location>
</feature>
<evidence type="ECO:0000256" key="5">
    <source>
        <dbReference type="ARBA" id="ARBA00005520"/>
    </source>
</evidence>
<dbReference type="InterPro" id="IPR000926">
    <property type="entry name" value="RibA"/>
</dbReference>
<feature type="binding site" evidence="17">
    <location>
        <position position="361"/>
    </location>
    <ligand>
        <name>GTP</name>
        <dbReference type="ChEBI" id="CHEBI:37565"/>
    </ligand>
</feature>
<feature type="binding site" evidence="17">
    <location>
        <begin position="255"/>
        <end position="259"/>
    </location>
    <ligand>
        <name>GTP</name>
        <dbReference type="ChEBI" id="CHEBI:37565"/>
    </ligand>
</feature>
<evidence type="ECO:0000259" key="18">
    <source>
        <dbReference type="Pfam" id="PF00925"/>
    </source>
</evidence>
<keyword evidence="13 17" id="KW-0464">Manganese</keyword>
<feature type="binding site" evidence="17">
    <location>
        <begin position="141"/>
        <end position="145"/>
    </location>
    <ligand>
        <name>D-ribulose 5-phosphate</name>
        <dbReference type="ChEBI" id="CHEBI:58121"/>
    </ligand>
</feature>
<dbReference type="NCBIfam" id="NF006803">
    <property type="entry name" value="PRK09311.1"/>
    <property type="match status" value="1"/>
</dbReference>
<evidence type="ECO:0000256" key="4">
    <source>
        <dbReference type="ARBA" id="ARBA00004904"/>
    </source>
</evidence>
<accession>A0ABS8ZSB1</accession>
<feature type="site" description="Essential for DHBP synthase activity" evidence="17">
    <location>
        <position position="165"/>
    </location>
</feature>
<feature type="binding site" evidence="17">
    <location>
        <position position="273"/>
    </location>
    <ligand>
        <name>Zn(2+)</name>
        <dbReference type="ChEBI" id="CHEBI:29105"/>
        <note>catalytic</note>
    </ligand>
</feature>
<dbReference type="Gene3D" id="3.40.50.10990">
    <property type="entry name" value="GTP cyclohydrolase II"/>
    <property type="match status" value="1"/>
</dbReference>
<evidence type="ECO:0000256" key="11">
    <source>
        <dbReference type="ARBA" id="ARBA00022842"/>
    </source>
</evidence>
<dbReference type="SUPFAM" id="SSF142695">
    <property type="entry name" value="RibA-like"/>
    <property type="match status" value="1"/>
</dbReference>
<evidence type="ECO:0000256" key="15">
    <source>
        <dbReference type="ARBA" id="ARBA00023268"/>
    </source>
</evidence>
<feature type="domain" description="GTP cyclohydrolase II" evidence="18">
    <location>
        <begin position="211"/>
        <end position="377"/>
    </location>
</feature>
<dbReference type="Proteomes" id="UP001521150">
    <property type="component" value="Unassembled WGS sequence"/>
</dbReference>
<keyword evidence="9 17" id="KW-0378">Hydrolase</keyword>
<comment type="pathway">
    <text evidence="3 17">Cofactor biosynthesis; riboflavin biosynthesis; 5-amino-6-(D-ribitylamino)uracil from GTP: step 1/4.</text>
</comment>
<dbReference type="EC" id="3.5.4.25" evidence="17"/>
<feature type="site" description="Essential for DHBP synthase activity" evidence="17">
    <location>
        <position position="127"/>
    </location>
</feature>
<evidence type="ECO:0000256" key="8">
    <source>
        <dbReference type="ARBA" id="ARBA00022741"/>
    </source>
</evidence>
<comment type="catalytic activity">
    <reaction evidence="1 17">
        <text>D-ribulose 5-phosphate = (2S)-2-hydroxy-3-oxobutyl phosphate + formate + H(+)</text>
        <dbReference type="Rhea" id="RHEA:18457"/>
        <dbReference type="ChEBI" id="CHEBI:15378"/>
        <dbReference type="ChEBI" id="CHEBI:15740"/>
        <dbReference type="ChEBI" id="CHEBI:58121"/>
        <dbReference type="ChEBI" id="CHEBI:58830"/>
        <dbReference type="EC" id="4.1.99.12"/>
    </reaction>
</comment>
<comment type="function">
    <text evidence="17">Catalyzes the conversion of GTP to 2,5-diamino-6-ribosylamino-4(3H)-pyrimidinone 5'-phosphate (DARP), formate and pyrophosphate.</text>
</comment>
<dbReference type="InterPro" id="IPR000422">
    <property type="entry name" value="DHBP_synthase_RibB"/>
</dbReference>
<feature type="binding site" evidence="17">
    <location>
        <position position="271"/>
    </location>
    <ligand>
        <name>Zn(2+)</name>
        <dbReference type="ChEBI" id="CHEBI:29105"/>
        <note>catalytic</note>
    </ligand>
</feature>
<comment type="pathway">
    <text evidence="4 17">Cofactor biosynthesis; riboflavin biosynthesis; 2-hydroxy-3-oxobutyl phosphate from D-ribulose 5-phosphate: step 1/1.</text>
</comment>